<organism evidence="4 5">
    <name type="scientific">Thorsellia anophelis DSM 18579</name>
    <dbReference type="NCBI Taxonomy" id="1123402"/>
    <lineage>
        <taxon>Bacteria</taxon>
        <taxon>Pseudomonadati</taxon>
        <taxon>Pseudomonadota</taxon>
        <taxon>Gammaproteobacteria</taxon>
        <taxon>Enterobacterales</taxon>
        <taxon>Thorselliaceae</taxon>
        <taxon>Thorsellia</taxon>
    </lineage>
</organism>
<dbReference type="EMBL" id="FOHV01000006">
    <property type="protein sequence ID" value="SES95356.1"/>
    <property type="molecule type" value="Genomic_DNA"/>
</dbReference>
<dbReference type="AlphaFoldDB" id="A0A1I0ALW6"/>
<keyword evidence="5" id="KW-1185">Reference proteome</keyword>
<dbReference type="GO" id="GO:0009279">
    <property type="term" value="C:cell outer membrane"/>
    <property type="evidence" value="ECO:0007669"/>
    <property type="project" value="TreeGrafter"/>
</dbReference>
<feature type="domain" description="LysM" evidence="3">
    <location>
        <begin position="61"/>
        <end position="107"/>
    </location>
</feature>
<evidence type="ECO:0000313" key="5">
    <source>
        <dbReference type="Proteomes" id="UP000242642"/>
    </source>
</evidence>
<reference evidence="5" key="1">
    <citation type="submission" date="2016-10" db="EMBL/GenBank/DDBJ databases">
        <authorList>
            <person name="Varghese N."/>
            <person name="Submissions S."/>
        </authorList>
    </citation>
    <scope>NUCLEOTIDE SEQUENCE [LARGE SCALE GENOMIC DNA]</scope>
    <source>
        <strain evidence="5">DSM 18579</strain>
    </source>
</reference>
<feature type="signal peptide" evidence="2">
    <location>
        <begin position="1"/>
        <end position="22"/>
    </location>
</feature>
<dbReference type="PROSITE" id="PS51782">
    <property type="entry name" value="LYSM"/>
    <property type="match status" value="1"/>
</dbReference>
<dbReference type="InterPro" id="IPR051715">
    <property type="entry name" value="Intimin-Invasin_domain"/>
</dbReference>
<dbReference type="PANTHER" id="PTHR39576">
    <property type="entry name" value="ATTACHING AND EFFACING PROTEIN HOMOLOG-RELATED-RELATED"/>
    <property type="match status" value="1"/>
</dbReference>
<evidence type="ECO:0000259" key="3">
    <source>
        <dbReference type="PROSITE" id="PS51782"/>
    </source>
</evidence>
<evidence type="ECO:0000256" key="2">
    <source>
        <dbReference type="SAM" id="SignalP"/>
    </source>
</evidence>
<comment type="similarity">
    <text evidence="1">Belongs to the intimin/invasin family.</text>
</comment>
<sequence>MRNKLIYLIMFACLLVTGTGYANQVISNNSTGNDQATYESTELTKNIKEINETTSAAPEVSTVVLTSDNTPYQIALQNNLTLSELDKLNNGELSSKEIIKAGESVILPANSIMAKLAQPKQTTTNQKSAITLPSLGNGKKSDDESYLTQILDEVPASNYLENDAEKNAAILIEDAATRDWENFEAQNLIDDAEIWAENYVDGKVNAAKSKVLSQANSYLNKPINDLLGRFGTAQFSLSVDEKGDFTASDFKLFSPLYDVDQNLVFGQVGVHEQGSGNEERLIGNFGLGYRYDTDDYLVGGNVFIDHDFTGSNTRLGLGGEYWRNYLKLAVNYYAPLSDWKSSEVLLDFEERPAEGFDIRTQAYLPSYPQLGGSLVYEQYFGDEVAYFGLENRQSDPYAVTVGLDYTPIPLITTNAGYTLGKSGEAQAQFDLDLNLQLGVPIEQQLDPSRVADLRTLKGSRYDPVDRNYDIVFEYRAKALEVEIKAIEAVIPVRTEAQIVKVRISNESNIVNHVWYRFDEITQAWNAVADESDSSIERLDDLRNSVGKYKYKLFVKTETGATGVSNTVEVEVIAGQGATLDNMMEDDVSYVSSNTTWDDIDNINELETNPIYNNKFIKLYYQTEEYLPDSYEIELFAASRDIERQKITLLPEDEIASYMSSNPNVMMVGIKKAVDADPEDPAKHKGWYIYVLADNALLDVGEMQINFEFDALTRDDLTGQPVVSSNIENGTFYSNSFEPNIFANMYVELSVIDLGQIPSTTTRSARFMSNNDELINFEQTVCENITNYESRILSKTTYKIATLDGKVLPSEAGNKSVEMIDYAESKPAYVDHYYGVCIIHTKSEVLGGETVEVIIPEDPIVLNEDVQNSIVWRYGIDDAPDLYSKGNVDLRDFESDEQGIQEILTYPQDETKGARIARYNGLEGCRARMIFRTQTSNVDNNEFVWGDLGKDAVEQWTEQGLQLSVQFNTIDMNDGRVLPEIDPICPSYTDLVSITDDAKDQFIKSGRFDENNIENDTLLPTSNGDYVGVWH</sequence>
<name>A0A1I0ALW6_9GAMM</name>
<dbReference type="FunFam" id="2.40.160.160:FF:000001">
    <property type="entry name" value="Intimin-like inverse autotransporter SinH"/>
    <property type="match status" value="1"/>
</dbReference>
<accession>A0A1I0ALW6</accession>
<dbReference type="Gene3D" id="2.40.160.160">
    <property type="entry name" value="Inverse autotransporter, beta-domain"/>
    <property type="match status" value="1"/>
</dbReference>
<dbReference type="PRINTS" id="PR01369">
    <property type="entry name" value="INTIMIN"/>
</dbReference>
<dbReference type="InterPro" id="IPR038177">
    <property type="entry name" value="IAT_beta_sf"/>
</dbReference>
<protein>
    <submittedName>
        <fullName evidence="4">Invasin beta-domain of outer membrane</fullName>
    </submittedName>
</protein>
<gene>
    <name evidence="4" type="ORF">SAMN02583745_00974</name>
</gene>
<evidence type="ECO:0000313" key="4">
    <source>
        <dbReference type="EMBL" id="SES95356.1"/>
    </source>
</evidence>
<evidence type="ECO:0000256" key="1">
    <source>
        <dbReference type="ARBA" id="ARBA00010116"/>
    </source>
</evidence>
<dbReference type="GO" id="GO:0007155">
    <property type="term" value="P:cell adhesion"/>
    <property type="evidence" value="ECO:0007669"/>
    <property type="project" value="InterPro"/>
</dbReference>
<dbReference type="STRING" id="1123402.SAMN02583745_00974"/>
<dbReference type="InterPro" id="IPR003535">
    <property type="entry name" value="Intimin/invasin_bac"/>
</dbReference>
<dbReference type="Pfam" id="PF11924">
    <property type="entry name" value="IAT_beta"/>
    <property type="match status" value="1"/>
</dbReference>
<feature type="chain" id="PRO_5017439648" evidence="2">
    <location>
        <begin position="23"/>
        <end position="1030"/>
    </location>
</feature>
<dbReference type="PANTHER" id="PTHR39576:SF2">
    <property type="entry name" value="ATTACHING AND EFFACING PROTEIN HOMOLOG-RELATED"/>
    <property type="match status" value="1"/>
</dbReference>
<proteinExistence type="inferred from homology"/>
<keyword evidence="2" id="KW-0732">Signal</keyword>
<dbReference type="Proteomes" id="UP000242642">
    <property type="component" value="Unassembled WGS sequence"/>
</dbReference>
<dbReference type="InterPro" id="IPR018392">
    <property type="entry name" value="LysM"/>
</dbReference>
<dbReference type="RefSeq" id="WP_177168582.1">
    <property type="nucleotide sequence ID" value="NZ_FOHV01000006.1"/>
</dbReference>
<dbReference type="InterPro" id="IPR024519">
    <property type="entry name" value="IAT_beta"/>
</dbReference>